<comment type="subcellular location">
    <subcellularLocation>
        <location evidence="1">Cell outer membrane</location>
        <topology evidence="1">Multi-pass membrane protein</topology>
    </subcellularLocation>
</comment>
<dbReference type="PRINTS" id="PR00316">
    <property type="entry name" value="ENTEROVIROMP"/>
</dbReference>
<dbReference type="PANTHER" id="PTHR35892">
    <property type="entry name" value="OUTER MEMBRANE PROTEIN PAGN-RELATED"/>
    <property type="match status" value="1"/>
</dbReference>
<dbReference type="GO" id="GO:0044384">
    <property type="term" value="C:host outer membrane"/>
    <property type="evidence" value="ECO:0007669"/>
    <property type="project" value="InterPro"/>
</dbReference>
<keyword evidence="4 6" id="KW-0732">Signal</keyword>
<dbReference type="InterPro" id="IPR027385">
    <property type="entry name" value="Beta-barrel_OMP"/>
</dbReference>
<evidence type="ECO:0000313" key="8">
    <source>
        <dbReference type="EMBL" id="ASV34228.1"/>
    </source>
</evidence>
<keyword evidence="5" id="KW-0472">Membrane</keyword>
<dbReference type="AlphaFoldDB" id="A0AAC9YH90"/>
<dbReference type="EMBL" id="CP022932">
    <property type="protein sequence ID" value="ASV34228.1"/>
    <property type="molecule type" value="Genomic_DNA"/>
</dbReference>
<evidence type="ECO:0000313" key="9">
    <source>
        <dbReference type="Proteomes" id="UP000792865"/>
    </source>
</evidence>
<feature type="chain" id="PRO_5042069011" evidence="6">
    <location>
        <begin position="24"/>
        <end position="202"/>
    </location>
</feature>
<dbReference type="GO" id="GO:0009279">
    <property type="term" value="C:cell outer membrane"/>
    <property type="evidence" value="ECO:0007669"/>
    <property type="project" value="UniProtKB-SubCell"/>
</dbReference>
<dbReference type="Proteomes" id="UP000792865">
    <property type="component" value="Chromosome"/>
</dbReference>
<keyword evidence="2" id="KW-1134">Transmembrane beta strand</keyword>
<dbReference type="Pfam" id="PF13505">
    <property type="entry name" value="OMP_b-brl"/>
    <property type="match status" value="1"/>
</dbReference>
<feature type="domain" description="Outer membrane protein beta-barrel" evidence="7">
    <location>
        <begin position="9"/>
        <end position="202"/>
    </location>
</feature>
<evidence type="ECO:0000256" key="4">
    <source>
        <dbReference type="ARBA" id="ARBA00022729"/>
    </source>
</evidence>
<dbReference type="Gene3D" id="2.40.160.20">
    <property type="match status" value="1"/>
</dbReference>
<dbReference type="PANTHER" id="PTHR35892:SF2">
    <property type="entry name" value="OUTER MEMBRANE PROTEIN PAGN"/>
    <property type="match status" value="1"/>
</dbReference>
<dbReference type="InterPro" id="IPR011250">
    <property type="entry name" value="OMP/PagP_B-barrel"/>
</dbReference>
<protein>
    <submittedName>
        <fullName evidence="8">Peptidase</fullName>
    </submittedName>
</protein>
<reference evidence="8" key="1">
    <citation type="submission" date="2017-08" db="EMBL/GenBank/DDBJ databases">
        <title>Genome sequence of Candidatus Hamiltonella defensa from Acyrthosiphon pisum strain MI47.</title>
        <authorList>
            <person name="Patel V.A."/>
            <person name="Chevignon G."/>
            <person name="Russell J.A."/>
            <person name="Oliver K.M."/>
        </authorList>
    </citation>
    <scope>NUCLEOTIDE SEQUENCE</scope>
    <source>
        <strain evidence="8">MI47</strain>
    </source>
</reference>
<evidence type="ECO:0000256" key="6">
    <source>
        <dbReference type="SAM" id="SignalP"/>
    </source>
</evidence>
<sequence length="202" mass="22154">MKKSLIYSVLAMGSMFGISSANAELENSVSGGYAWSSYKTSSKTTAKGFELNRDINPTGFNLKYRYEIDPQLGIITSFTYLGKKEKTVVKNDQSGLVSDYSSKFNYYSLLIGPSYRFNEWVSLYAAVGVAYSKGKMQIDGNATTKLIGNPDPADMKKTSPAGMIGFQVNPLPNIVADLSYEYAKMASGQKRGVWAISLGTRF</sequence>
<evidence type="ECO:0000256" key="1">
    <source>
        <dbReference type="ARBA" id="ARBA00004571"/>
    </source>
</evidence>
<dbReference type="InterPro" id="IPR000758">
    <property type="entry name" value="Enterovir_OMP"/>
</dbReference>
<feature type="signal peptide" evidence="6">
    <location>
        <begin position="1"/>
        <end position="23"/>
    </location>
</feature>
<accession>A0AAC9YH90</accession>
<evidence type="ECO:0000256" key="5">
    <source>
        <dbReference type="ARBA" id="ARBA00023136"/>
    </source>
</evidence>
<name>A0AAC9YH90_9ENTR</name>
<evidence type="ECO:0000256" key="3">
    <source>
        <dbReference type="ARBA" id="ARBA00022692"/>
    </source>
</evidence>
<dbReference type="RefSeq" id="WP_095034713.1">
    <property type="nucleotide sequence ID" value="NZ_CAWNYN010000001.1"/>
</dbReference>
<evidence type="ECO:0000256" key="2">
    <source>
        <dbReference type="ARBA" id="ARBA00022452"/>
    </source>
</evidence>
<dbReference type="PROSITE" id="PS00694">
    <property type="entry name" value="ENT_VIR_OMP_1"/>
    <property type="match status" value="1"/>
</dbReference>
<gene>
    <name evidence="8" type="ORF">CJJ18_10040</name>
</gene>
<evidence type="ECO:0000259" key="7">
    <source>
        <dbReference type="Pfam" id="PF13505"/>
    </source>
</evidence>
<dbReference type="InterPro" id="IPR051723">
    <property type="entry name" value="Bact_OM_Invasion-Related"/>
</dbReference>
<proteinExistence type="predicted"/>
<keyword evidence="3" id="KW-0812">Transmembrane</keyword>
<dbReference type="SUPFAM" id="SSF56925">
    <property type="entry name" value="OMPA-like"/>
    <property type="match status" value="1"/>
</dbReference>
<organism evidence="8 9">
    <name type="scientific">Candidatus Williamhamiltonella defendens</name>
    <dbReference type="NCBI Taxonomy" id="138072"/>
    <lineage>
        <taxon>Bacteria</taxon>
        <taxon>Pseudomonadati</taxon>
        <taxon>Pseudomonadota</taxon>
        <taxon>Gammaproteobacteria</taxon>
        <taxon>Enterobacterales</taxon>
        <taxon>Enterobacteriaceae</taxon>
        <taxon>aphid secondary symbionts</taxon>
        <taxon>Candidatus Williamhamiltonella</taxon>
    </lineage>
</organism>